<keyword evidence="1" id="KW-0812">Transmembrane</keyword>
<evidence type="ECO:0000313" key="2">
    <source>
        <dbReference type="EMBL" id="VAW52249.1"/>
    </source>
</evidence>
<protein>
    <recommendedName>
        <fullName evidence="3">DUF2970 domain-containing protein</fullName>
    </recommendedName>
</protein>
<gene>
    <name evidence="2" type="ORF">MNBD_GAMMA05-128</name>
</gene>
<name>A0A3B0WSY3_9ZZZZ</name>
<sequence>MTKETLASQKKVSPFEIMASVIAASFGVTTQANRERDFKQGNFIHFVIGGIVFTILFVLLLVGIVMTIMYVVGA</sequence>
<evidence type="ECO:0000256" key="1">
    <source>
        <dbReference type="SAM" id="Phobius"/>
    </source>
</evidence>
<organism evidence="2">
    <name type="scientific">hydrothermal vent metagenome</name>
    <dbReference type="NCBI Taxonomy" id="652676"/>
    <lineage>
        <taxon>unclassified sequences</taxon>
        <taxon>metagenomes</taxon>
        <taxon>ecological metagenomes</taxon>
    </lineage>
</organism>
<keyword evidence="1" id="KW-0472">Membrane</keyword>
<dbReference type="Pfam" id="PF11174">
    <property type="entry name" value="DUF2970"/>
    <property type="match status" value="1"/>
</dbReference>
<dbReference type="EMBL" id="UOFE01000026">
    <property type="protein sequence ID" value="VAW52249.1"/>
    <property type="molecule type" value="Genomic_DNA"/>
</dbReference>
<proteinExistence type="predicted"/>
<dbReference type="AlphaFoldDB" id="A0A3B0WSY3"/>
<keyword evidence="1" id="KW-1133">Transmembrane helix</keyword>
<feature type="transmembrane region" description="Helical" evidence="1">
    <location>
        <begin position="44"/>
        <end position="72"/>
    </location>
</feature>
<evidence type="ECO:0008006" key="3">
    <source>
        <dbReference type="Google" id="ProtNLM"/>
    </source>
</evidence>
<accession>A0A3B0WSY3</accession>
<dbReference type="InterPro" id="IPR021344">
    <property type="entry name" value="DUF2970"/>
</dbReference>
<reference evidence="2" key="1">
    <citation type="submission" date="2018-06" db="EMBL/GenBank/DDBJ databases">
        <authorList>
            <person name="Zhirakovskaya E."/>
        </authorList>
    </citation>
    <scope>NUCLEOTIDE SEQUENCE</scope>
</reference>